<organism evidence="2 3">
    <name type="scientific">Dictyobacter aurantiacus</name>
    <dbReference type="NCBI Taxonomy" id="1936993"/>
    <lineage>
        <taxon>Bacteria</taxon>
        <taxon>Bacillati</taxon>
        <taxon>Chloroflexota</taxon>
        <taxon>Ktedonobacteria</taxon>
        <taxon>Ktedonobacterales</taxon>
        <taxon>Dictyobacteraceae</taxon>
        <taxon>Dictyobacter</taxon>
    </lineage>
</organism>
<feature type="transmembrane region" description="Helical" evidence="1">
    <location>
        <begin position="105"/>
        <end position="126"/>
    </location>
</feature>
<feature type="transmembrane region" description="Helical" evidence="1">
    <location>
        <begin position="282"/>
        <end position="301"/>
    </location>
</feature>
<keyword evidence="1" id="KW-0472">Membrane</keyword>
<evidence type="ECO:0000313" key="3">
    <source>
        <dbReference type="Proteomes" id="UP000287224"/>
    </source>
</evidence>
<accession>A0A401ZFW5</accession>
<dbReference type="RefSeq" id="WP_174844789.1">
    <property type="nucleotide sequence ID" value="NZ_BIFQ01000001.1"/>
</dbReference>
<dbReference type="AlphaFoldDB" id="A0A401ZFW5"/>
<feature type="transmembrane region" description="Helical" evidence="1">
    <location>
        <begin position="176"/>
        <end position="197"/>
    </location>
</feature>
<name>A0A401ZFW5_9CHLR</name>
<feature type="transmembrane region" description="Helical" evidence="1">
    <location>
        <begin position="321"/>
        <end position="338"/>
    </location>
</feature>
<evidence type="ECO:0000313" key="2">
    <source>
        <dbReference type="EMBL" id="GCE05693.1"/>
    </source>
</evidence>
<evidence type="ECO:0008006" key="4">
    <source>
        <dbReference type="Google" id="ProtNLM"/>
    </source>
</evidence>
<keyword evidence="1" id="KW-1133">Transmembrane helix</keyword>
<gene>
    <name evidence="2" type="ORF">KDAU_30220</name>
</gene>
<reference evidence="3" key="1">
    <citation type="submission" date="2018-12" db="EMBL/GenBank/DDBJ databases">
        <title>Tengunoibacter tsumagoiensis gen. nov., sp. nov., Dictyobacter kobayashii sp. nov., D. alpinus sp. nov., and D. joshuensis sp. nov. and description of Dictyobacteraceae fam. nov. within the order Ktedonobacterales isolated from Tengu-no-mugimeshi.</title>
        <authorList>
            <person name="Wang C.M."/>
            <person name="Zheng Y."/>
            <person name="Sakai Y."/>
            <person name="Toyoda A."/>
            <person name="Minakuchi Y."/>
            <person name="Abe K."/>
            <person name="Yokota A."/>
            <person name="Yabe S."/>
        </authorList>
    </citation>
    <scope>NUCLEOTIDE SEQUENCE [LARGE SCALE GENOMIC DNA]</scope>
    <source>
        <strain evidence="3">S-27</strain>
    </source>
</reference>
<sequence>MSTLNETAAATGKPAASRRDLLALYLGIAFSVLFTAVIWFTGDWLKGFPHLPKPAGDASWYYWKLADPTLITHLTAWLFYALHQVVLWGLIWYAQTHVKKYTTGLHRINLITLGANVFFILLHFVQTQLWYDGLAQDVSIFSSQGSVIVLLIWVLLMDNNRRGIFFGQRLPISRRVLYAARKFHPYFFSWAAVYTFWYHPMENTPGHLIGFFYMFMILLQGSLFFTRVHVNRYWMFTQEILVLAHGTLVAIQNGNSLWPMFFFGFGAIFVVTQMYGLGLKAWMRWSIIAAYVLAVLGVYSVRGFGHIWEVVAIPLIDYPSVIVLALLFALGVQIYAWLRPASKLPPQSQQITTVK</sequence>
<feature type="transmembrane region" description="Helical" evidence="1">
    <location>
        <begin position="257"/>
        <end position="275"/>
    </location>
</feature>
<feature type="transmembrane region" description="Helical" evidence="1">
    <location>
        <begin position="233"/>
        <end position="251"/>
    </location>
</feature>
<proteinExistence type="predicted"/>
<keyword evidence="3" id="KW-1185">Reference proteome</keyword>
<keyword evidence="1" id="KW-0812">Transmembrane</keyword>
<evidence type="ECO:0000256" key="1">
    <source>
        <dbReference type="SAM" id="Phobius"/>
    </source>
</evidence>
<feature type="transmembrane region" description="Helical" evidence="1">
    <location>
        <begin position="138"/>
        <end position="156"/>
    </location>
</feature>
<feature type="transmembrane region" description="Helical" evidence="1">
    <location>
        <begin position="70"/>
        <end position="93"/>
    </location>
</feature>
<feature type="transmembrane region" description="Helical" evidence="1">
    <location>
        <begin position="21"/>
        <end position="42"/>
    </location>
</feature>
<feature type="transmembrane region" description="Helical" evidence="1">
    <location>
        <begin position="209"/>
        <end position="226"/>
    </location>
</feature>
<protein>
    <recommendedName>
        <fullName evidence="4">Serine active site containing 1-like protein</fullName>
    </recommendedName>
</protein>
<comment type="caution">
    <text evidence="2">The sequence shown here is derived from an EMBL/GenBank/DDBJ whole genome shotgun (WGS) entry which is preliminary data.</text>
</comment>
<dbReference type="Proteomes" id="UP000287224">
    <property type="component" value="Unassembled WGS sequence"/>
</dbReference>
<dbReference type="EMBL" id="BIFQ01000001">
    <property type="protein sequence ID" value="GCE05693.1"/>
    <property type="molecule type" value="Genomic_DNA"/>
</dbReference>